<evidence type="ECO:0000256" key="1">
    <source>
        <dbReference type="SAM" id="MobiDB-lite"/>
    </source>
</evidence>
<gene>
    <name evidence="2" type="ORF">M0R45_016220</name>
</gene>
<proteinExistence type="predicted"/>
<feature type="compositionally biased region" description="Basic and acidic residues" evidence="1">
    <location>
        <begin position="130"/>
        <end position="141"/>
    </location>
</feature>
<evidence type="ECO:0000313" key="3">
    <source>
        <dbReference type="Proteomes" id="UP001457282"/>
    </source>
</evidence>
<sequence>MNFTADTVNHSTSAAIDAGNRYTSRTAPTPPLHHRSPPSPISYAVILVRSTQPWSSCASRAPMSQNPGRHYHRLVPPSLTDDPPLHWEAPHQSMMLPAPVHHSKQPTSPTLLCFQPSHRSLSLLRREKHGQREKTKMKQRR</sequence>
<organism evidence="2 3">
    <name type="scientific">Rubus argutus</name>
    <name type="common">Southern blackberry</name>
    <dbReference type="NCBI Taxonomy" id="59490"/>
    <lineage>
        <taxon>Eukaryota</taxon>
        <taxon>Viridiplantae</taxon>
        <taxon>Streptophyta</taxon>
        <taxon>Embryophyta</taxon>
        <taxon>Tracheophyta</taxon>
        <taxon>Spermatophyta</taxon>
        <taxon>Magnoliopsida</taxon>
        <taxon>eudicotyledons</taxon>
        <taxon>Gunneridae</taxon>
        <taxon>Pentapetalae</taxon>
        <taxon>rosids</taxon>
        <taxon>fabids</taxon>
        <taxon>Rosales</taxon>
        <taxon>Rosaceae</taxon>
        <taxon>Rosoideae</taxon>
        <taxon>Rosoideae incertae sedis</taxon>
        <taxon>Rubus</taxon>
    </lineage>
</organism>
<accession>A0AAW1XRB2</accession>
<evidence type="ECO:0000313" key="2">
    <source>
        <dbReference type="EMBL" id="KAK9939526.1"/>
    </source>
</evidence>
<feature type="compositionally biased region" description="Polar residues" evidence="1">
    <location>
        <begin position="56"/>
        <end position="67"/>
    </location>
</feature>
<dbReference type="AlphaFoldDB" id="A0AAW1XRB2"/>
<feature type="region of interest" description="Disordered" evidence="1">
    <location>
        <begin position="56"/>
        <end position="77"/>
    </location>
</feature>
<keyword evidence="3" id="KW-1185">Reference proteome</keyword>
<reference evidence="2 3" key="1">
    <citation type="journal article" date="2023" name="G3 (Bethesda)">
        <title>A chromosome-length genome assembly and annotation of blackberry (Rubus argutus, cv. 'Hillquist').</title>
        <authorList>
            <person name="Bruna T."/>
            <person name="Aryal R."/>
            <person name="Dudchenko O."/>
            <person name="Sargent D.J."/>
            <person name="Mead D."/>
            <person name="Buti M."/>
            <person name="Cavallini A."/>
            <person name="Hytonen T."/>
            <person name="Andres J."/>
            <person name="Pham M."/>
            <person name="Weisz D."/>
            <person name="Mascagni F."/>
            <person name="Usai G."/>
            <person name="Natali L."/>
            <person name="Bassil N."/>
            <person name="Fernandez G.E."/>
            <person name="Lomsadze A."/>
            <person name="Armour M."/>
            <person name="Olukolu B."/>
            <person name="Poorten T."/>
            <person name="Britton C."/>
            <person name="Davik J."/>
            <person name="Ashrafi H."/>
            <person name="Aiden E.L."/>
            <person name="Borodovsky M."/>
            <person name="Worthington M."/>
        </authorList>
    </citation>
    <scope>NUCLEOTIDE SEQUENCE [LARGE SCALE GENOMIC DNA]</scope>
    <source>
        <strain evidence="2">PI 553951</strain>
    </source>
</reference>
<comment type="caution">
    <text evidence="2">The sequence shown here is derived from an EMBL/GenBank/DDBJ whole genome shotgun (WGS) entry which is preliminary data.</text>
</comment>
<feature type="region of interest" description="Disordered" evidence="1">
    <location>
        <begin position="118"/>
        <end position="141"/>
    </location>
</feature>
<protein>
    <submittedName>
        <fullName evidence="2">Uncharacterized protein</fullName>
    </submittedName>
</protein>
<dbReference type="Proteomes" id="UP001457282">
    <property type="component" value="Unassembled WGS sequence"/>
</dbReference>
<name>A0AAW1XRB2_RUBAR</name>
<feature type="compositionally biased region" description="Polar residues" evidence="1">
    <location>
        <begin position="1"/>
        <end position="14"/>
    </location>
</feature>
<dbReference type="EMBL" id="JBEDUW010000003">
    <property type="protein sequence ID" value="KAK9939526.1"/>
    <property type="molecule type" value="Genomic_DNA"/>
</dbReference>
<feature type="region of interest" description="Disordered" evidence="1">
    <location>
        <begin position="1"/>
        <end position="39"/>
    </location>
</feature>